<feature type="compositionally biased region" description="Low complexity" evidence="1">
    <location>
        <begin position="41"/>
        <end position="55"/>
    </location>
</feature>
<proteinExistence type="predicted"/>
<evidence type="ECO:0000313" key="2">
    <source>
        <dbReference type="EMBL" id="PVV02751.1"/>
    </source>
</evidence>
<gene>
    <name evidence="2" type="ORF">BB560_002785</name>
</gene>
<protein>
    <submittedName>
        <fullName evidence="2">Uncharacterized protein</fullName>
    </submittedName>
</protein>
<dbReference type="AlphaFoldDB" id="A0A2T9ZDU3"/>
<organism evidence="2 3">
    <name type="scientific">Smittium megazygosporum</name>
    <dbReference type="NCBI Taxonomy" id="133381"/>
    <lineage>
        <taxon>Eukaryota</taxon>
        <taxon>Fungi</taxon>
        <taxon>Fungi incertae sedis</taxon>
        <taxon>Zoopagomycota</taxon>
        <taxon>Kickxellomycotina</taxon>
        <taxon>Harpellomycetes</taxon>
        <taxon>Harpellales</taxon>
        <taxon>Legeriomycetaceae</taxon>
        <taxon>Smittium</taxon>
    </lineage>
</organism>
<dbReference type="EMBL" id="MBFS01000342">
    <property type="protein sequence ID" value="PVV02751.1"/>
    <property type="molecule type" value="Genomic_DNA"/>
</dbReference>
<sequence>MDKSEDNTHKLEFKELVTNNRKLKQKTNKWYEESRAENEPTHSNTPPSNNTITNPETIQLDYLSSEDGGFKSNYMGMSDRLRLSVSKKEV</sequence>
<name>A0A2T9ZDU3_9FUNG</name>
<accession>A0A2T9ZDU3</accession>
<evidence type="ECO:0000256" key="1">
    <source>
        <dbReference type="SAM" id="MobiDB-lite"/>
    </source>
</evidence>
<feature type="compositionally biased region" description="Basic and acidic residues" evidence="1">
    <location>
        <begin position="29"/>
        <end position="40"/>
    </location>
</feature>
<evidence type="ECO:0000313" key="3">
    <source>
        <dbReference type="Proteomes" id="UP000245609"/>
    </source>
</evidence>
<reference evidence="2 3" key="1">
    <citation type="journal article" date="2018" name="MBio">
        <title>Comparative Genomics Reveals the Core Gene Toolbox for the Fungus-Insect Symbiosis.</title>
        <authorList>
            <person name="Wang Y."/>
            <person name="Stata M."/>
            <person name="Wang W."/>
            <person name="Stajich J.E."/>
            <person name="White M.M."/>
            <person name="Moncalvo J.M."/>
        </authorList>
    </citation>
    <scope>NUCLEOTIDE SEQUENCE [LARGE SCALE GENOMIC DNA]</scope>
    <source>
        <strain evidence="2 3">SC-DP-2</strain>
    </source>
</reference>
<keyword evidence="3" id="KW-1185">Reference proteome</keyword>
<dbReference type="Proteomes" id="UP000245609">
    <property type="component" value="Unassembled WGS sequence"/>
</dbReference>
<comment type="caution">
    <text evidence="2">The sequence shown here is derived from an EMBL/GenBank/DDBJ whole genome shotgun (WGS) entry which is preliminary data.</text>
</comment>
<feature type="region of interest" description="Disordered" evidence="1">
    <location>
        <begin position="17"/>
        <end position="55"/>
    </location>
</feature>